<dbReference type="Pfam" id="PF05987">
    <property type="entry name" value="DUF898"/>
    <property type="match status" value="1"/>
</dbReference>
<comment type="caution">
    <text evidence="2">The sequence shown here is derived from an EMBL/GenBank/DDBJ whole genome shotgun (WGS) entry which is preliminary data.</text>
</comment>
<proteinExistence type="predicted"/>
<feature type="transmembrane region" description="Helical" evidence="1">
    <location>
        <begin position="291"/>
        <end position="311"/>
    </location>
</feature>
<feature type="transmembrane region" description="Helical" evidence="1">
    <location>
        <begin position="25"/>
        <end position="43"/>
    </location>
</feature>
<feature type="transmembrane region" description="Helical" evidence="1">
    <location>
        <begin position="152"/>
        <end position="174"/>
    </location>
</feature>
<dbReference type="RefSeq" id="WP_212658769.1">
    <property type="nucleotide sequence ID" value="NZ_JAGXTP010000001.1"/>
</dbReference>
<dbReference type="EMBL" id="JAGXTP010000001">
    <property type="protein sequence ID" value="MBS3849284.1"/>
    <property type="molecule type" value="Genomic_DNA"/>
</dbReference>
<sequence length="403" mass="44154">MVMQQGPGRPVPVVFTGTRRELGGLLLRGYLLLLPTIGLYRFWLLTWKRRFYWSNTEIDGDSLEYTGNAMQLLLGFLMALAVFLPFYVVFFYLSTLSTDAAIIGYGGIGVALWFLMGYAIYRARDFRFSRTLWRGIRFDQTGNGWAYALRRFGWSLLMIVTAGLVYPFMAASLWRYRYGHSWYGDLRFGFVGSWKQLAAQYYLTYVAVVIIGAIAAGVGLAMDVVPAGGEFNPLGLVPLGIGALLIALLALRYQARELSRMYSSVRLGSAVVTVTVTGRALFGQYVLCGLALLGAFVLLAIGGFVVLGLVANEAFAGGFDPEIFFRYMQGSLVTLIAIIFGYLLILGAFTMMTELFIGLGYWNLIASGASIAGADSLRGVRARSEDKALAGEGLADALNVGAY</sequence>
<keyword evidence="1" id="KW-1133">Transmembrane helix</keyword>
<dbReference type="Proteomes" id="UP000678281">
    <property type="component" value="Unassembled WGS sequence"/>
</dbReference>
<feature type="transmembrane region" description="Helical" evidence="1">
    <location>
        <begin position="100"/>
        <end position="121"/>
    </location>
</feature>
<evidence type="ECO:0000256" key="1">
    <source>
        <dbReference type="SAM" id="Phobius"/>
    </source>
</evidence>
<feature type="transmembrane region" description="Helical" evidence="1">
    <location>
        <begin position="332"/>
        <end position="349"/>
    </location>
</feature>
<evidence type="ECO:0000313" key="2">
    <source>
        <dbReference type="EMBL" id="MBS3849284.1"/>
    </source>
</evidence>
<keyword evidence="1" id="KW-0472">Membrane</keyword>
<keyword evidence="1" id="KW-0812">Transmembrane</keyword>
<keyword evidence="3" id="KW-1185">Reference proteome</keyword>
<protein>
    <submittedName>
        <fullName evidence="2">DUF898 family protein</fullName>
    </submittedName>
</protein>
<feature type="transmembrane region" description="Helical" evidence="1">
    <location>
        <begin position="234"/>
        <end position="253"/>
    </location>
</feature>
<feature type="transmembrane region" description="Helical" evidence="1">
    <location>
        <begin position="202"/>
        <end position="222"/>
    </location>
</feature>
<feature type="transmembrane region" description="Helical" evidence="1">
    <location>
        <begin position="72"/>
        <end position="93"/>
    </location>
</feature>
<organism evidence="2 3">
    <name type="scientific">Devosia litorisediminis</name>
    <dbReference type="NCBI Taxonomy" id="2829817"/>
    <lineage>
        <taxon>Bacteria</taxon>
        <taxon>Pseudomonadati</taxon>
        <taxon>Pseudomonadota</taxon>
        <taxon>Alphaproteobacteria</taxon>
        <taxon>Hyphomicrobiales</taxon>
        <taxon>Devosiaceae</taxon>
        <taxon>Devosia</taxon>
    </lineage>
</organism>
<evidence type="ECO:0000313" key="3">
    <source>
        <dbReference type="Proteomes" id="UP000678281"/>
    </source>
</evidence>
<dbReference type="InterPro" id="IPR010295">
    <property type="entry name" value="DUF898"/>
</dbReference>
<name>A0A942EBF1_9HYPH</name>
<gene>
    <name evidence="2" type="ORF">KD146_11315</name>
</gene>
<reference evidence="2" key="1">
    <citation type="submission" date="2021-04" db="EMBL/GenBank/DDBJ databases">
        <title>Devosia litorisediminis sp. nov., isolated from a sand dune.</title>
        <authorList>
            <person name="Park S."/>
            <person name="Yoon J.-H."/>
        </authorList>
    </citation>
    <scope>NUCLEOTIDE SEQUENCE</scope>
    <source>
        <strain evidence="2">BSSL-BM10</strain>
    </source>
</reference>
<accession>A0A942EBF1</accession>
<dbReference type="AlphaFoldDB" id="A0A942EBF1"/>